<protein>
    <submittedName>
        <fullName evidence="1">Uncharacterized protein</fullName>
    </submittedName>
</protein>
<evidence type="ECO:0000313" key="1">
    <source>
        <dbReference type="EMBL" id="CEA05264.1"/>
    </source>
</evidence>
<dbReference type="AlphaFoldDB" id="A0A078MG19"/>
<sequence length="180" mass="21093">MKRMIYIILTETRTLLSRAIGLYTQEPMNHASIAFDESLFEMYSFGRLQLHNPLSGGFLREQAEAGLFERARCRIYRIAVSTHQYLKMKNKVRYMHANRNRYKYNFIGLFGVMLHKEVKRERAYFCSQFVATVLQRGGLEVRENPAFMTPACLTELTYVELVYEGSLAHYLQDVRMPVEA</sequence>
<dbReference type="Gene3D" id="3.90.1720.10">
    <property type="entry name" value="endopeptidase domain like (from Nostoc punctiforme)"/>
    <property type="match status" value="1"/>
</dbReference>
<dbReference type="HOGENOM" id="CLU_100909_2_0_9"/>
<dbReference type="PATRIC" id="fig|1461583.4.peg.2289"/>
<proteinExistence type="predicted"/>
<name>A0A078MG19_9BACL</name>
<accession>A0A078MG19</accession>
<organism evidence="1">
    <name type="scientific">Metalysinibacillus saudimassiliensis</name>
    <dbReference type="NCBI Taxonomy" id="1461583"/>
    <lineage>
        <taxon>Bacteria</taxon>
        <taxon>Bacillati</taxon>
        <taxon>Bacillota</taxon>
        <taxon>Bacilli</taxon>
        <taxon>Bacillales</taxon>
        <taxon>Caryophanaceae</taxon>
        <taxon>Metalysinibacillus</taxon>
    </lineage>
</organism>
<dbReference type="InterPro" id="IPR038765">
    <property type="entry name" value="Papain-like_cys_pep_sf"/>
</dbReference>
<dbReference type="SUPFAM" id="SSF54001">
    <property type="entry name" value="Cysteine proteinases"/>
    <property type="match status" value="1"/>
</dbReference>
<gene>
    <name evidence="1" type="ORF">BN1050_02374</name>
</gene>
<reference evidence="1" key="1">
    <citation type="submission" date="2014-07" db="EMBL/GenBank/DDBJ databases">
        <authorList>
            <person name="Urmite Genomes Urmite Genomes"/>
        </authorList>
    </citation>
    <scope>NUCLEOTIDE SEQUENCE</scope>
    <source>
        <strain evidence="1">13S34_air</strain>
    </source>
</reference>
<dbReference type="EMBL" id="LN483077">
    <property type="protein sequence ID" value="CEA05264.1"/>
    <property type="molecule type" value="Genomic_DNA"/>
</dbReference>